<protein>
    <submittedName>
        <fullName evidence="4">Morn repeat domain containing protein</fullName>
    </submittedName>
</protein>
<feature type="compositionally biased region" description="Polar residues" evidence="2">
    <location>
        <begin position="19"/>
        <end position="28"/>
    </location>
</feature>
<dbReference type="SUPFAM" id="SSF82185">
    <property type="entry name" value="Histone H3 K4-specific methyltransferase SET7/9 N-terminal domain"/>
    <property type="match status" value="1"/>
</dbReference>
<dbReference type="PANTHER" id="PTHR23084:SF263">
    <property type="entry name" value="MORN REPEAT-CONTAINING PROTEIN 1"/>
    <property type="match status" value="1"/>
</dbReference>
<dbReference type="RefSeq" id="YP_008437476.1">
    <property type="nucleotide sequence ID" value="NC_022098.1"/>
</dbReference>
<evidence type="ECO:0000256" key="2">
    <source>
        <dbReference type="SAM" id="MobiDB-lite"/>
    </source>
</evidence>
<dbReference type="PANTHER" id="PTHR23084">
    <property type="entry name" value="PHOSPHATIDYLINOSITOL-4-PHOSPHATE 5-KINASE RELATED"/>
    <property type="match status" value="1"/>
</dbReference>
<dbReference type="GeneID" id="16606192"/>
<dbReference type="EMBL" id="KC977571">
    <property type="protein sequence ID" value="AGO84405.1"/>
    <property type="molecule type" value="Genomic_DNA"/>
</dbReference>
<dbReference type="SMART" id="SM00698">
    <property type="entry name" value="MORN"/>
    <property type="match status" value="6"/>
</dbReference>
<evidence type="ECO:0000259" key="3">
    <source>
        <dbReference type="Pfam" id="PF12937"/>
    </source>
</evidence>
<dbReference type="SUPFAM" id="SSF81383">
    <property type="entry name" value="F-box domain"/>
    <property type="match status" value="1"/>
</dbReference>
<name>S4W2I7_9VIRU</name>
<evidence type="ECO:0000313" key="4">
    <source>
        <dbReference type="EMBL" id="AGO84405.1"/>
    </source>
</evidence>
<evidence type="ECO:0000256" key="1">
    <source>
        <dbReference type="ARBA" id="ARBA00022737"/>
    </source>
</evidence>
<dbReference type="Pfam" id="PF02493">
    <property type="entry name" value="MORN"/>
    <property type="match status" value="6"/>
</dbReference>
<feature type="region of interest" description="Disordered" evidence="2">
    <location>
        <begin position="1"/>
        <end position="42"/>
    </location>
</feature>
<dbReference type="Gene3D" id="1.20.1280.50">
    <property type="match status" value="1"/>
</dbReference>
<dbReference type="InterPro" id="IPR036047">
    <property type="entry name" value="F-box-like_dom_sf"/>
</dbReference>
<reference evidence="4 5" key="1">
    <citation type="journal article" date="2013" name="Science">
        <title>Pandoraviruses: amoeba viruses with genomes up to 2.5 Mb reaching that of parasitic eukaryotes.</title>
        <authorList>
            <person name="Philippe N."/>
            <person name="Legendre M."/>
            <person name="Doutre G."/>
            <person name="Coute Y."/>
            <person name="Poirot O."/>
            <person name="Lescot M."/>
            <person name="Arslan D."/>
            <person name="Seltzer V."/>
            <person name="Bertaux L."/>
            <person name="Bruley C."/>
            <person name="Garin J."/>
            <person name="Claverie J.M."/>
            <person name="Abergel C."/>
        </authorList>
    </citation>
    <scope>NUCLEOTIDE SEQUENCE [LARGE SCALE GENOMIC DNA]</scope>
</reference>
<dbReference type="Gene3D" id="2.20.110.10">
    <property type="entry name" value="Histone H3 K4-specific methyltransferase SET7/9 N-terminal domain"/>
    <property type="match status" value="3"/>
</dbReference>
<keyword evidence="5" id="KW-1185">Reference proteome</keyword>
<sequence>MKGSCVELVPVRPIETADPGQTPTANRDNATKSRKRKAACTRAGDDASVDMRSPFDLLPDELAIEVLVATDDIQSIVHWSCTSRRHHSLGADPVLWRRMYESRFGRPLHADFIERGKDWRWLYRARACHGRAVEVDVGEVPLALGRALGLYWGDLVDQTPHGYGLVTVSMPGANYYYEGDFCKGQVDGRGTRVWSNGQRYDGTWSRGEQHGYGVYTWPEGQRYEGDWKGGRKHGYGVLTHACGGRYEGAWKDDKRHGCGVQTLADGERYEGDHVRDSAHGQGVRIFPDGWRYEGAFACGWYQGHGVLTDCDGRQLRGWWYRGILLDERNSHSDRPSG</sequence>
<proteinExistence type="predicted"/>
<organism evidence="4 5">
    <name type="scientific">Pandoravirus salinus</name>
    <dbReference type="NCBI Taxonomy" id="1349410"/>
    <lineage>
        <taxon>Viruses</taxon>
        <taxon>Pandoravirus</taxon>
    </lineage>
</organism>
<dbReference type="InterPro" id="IPR003409">
    <property type="entry name" value="MORN"/>
</dbReference>
<feature type="domain" description="F-box" evidence="3">
    <location>
        <begin position="56"/>
        <end position="101"/>
    </location>
</feature>
<dbReference type="InterPro" id="IPR001810">
    <property type="entry name" value="F-box_dom"/>
</dbReference>
<dbReference type="Proteomes" id="UP000204584">
    <property type="component" value="Segment"/>
</dbReference>
<keyword evidence="1" id="KW-0677">Repeat</keyword>
<gene>
    <name evidence="4" type="ORF">psal_cds_560</name>
</gene>
<evidence type="ECO:0000313" key="5">
    <source>
        <dbReference type="Proteomes" id="UP000204584"/>
    </source>
</evidence>
<dbReference type="KEGG" id="vg:16606192"/>
<accession>S4W2I7</accession>
<dbReference type="Pfam" id="PF12937">
    <property type="entry name" value="F-box-like"/>
    <property type="match status" value="1"/>
</dbReference>